<proteinExistence type="predicted"/>
<accession>A0ABR0ACX2</accession>
<organism evidence="2 3">
    <name type="scientific">Daphnia magna</name>
    <dbReference type="NCBI Taxonomy" id="35525"/>
    <lineage>
        <taxon>Eukaryota</taxon>
        <taxon>Metazoa</taxon>
        <taxon>Ecdysozoa</taxon>
        <taxon>Arthropoda</taxon>
        <taxon>Crustacea</taxon>
        <taxon>Branchiopoda</taxon>
        <taxon>Diplostraca</taxon>
        <taxon>Cladocera</taxon>
        <taxon>Anomopoda</taxon>
        <taxon>Daphniidae</taxon>
        <taxon>Daphnia</taxon>
    </lineage>
</organism>
<evidence type="ECO:0000313" key="3">
    <source>
        <dbReference type="Proteomes" id="UP001234178"/>
    </source>
</evidence>
<sequence length="392" mass="44963">MIRQGKKAIACWRMWMCVYNNRCAVAREAATAPFHLKSDEKTRITRRHKEKKKNIIDAVQQHFDEYVVMSSPMGEENPRCARLGRGSYTLAVSSTKILFYSYSHVCLRNINMKRIKISTYYKNDGIDAIHLCKNNQLLFQIDIHFRIFTAFHHPPSRILSNGFKPHLFAMASAIRHSYFRLCLFTHTHTISLWMLSYINVTFDLDDSKRSNELQCKRSTIKANDTPTQAGISSGMAHSAARVGSMAMSCWVYTVHISGRVWLGKIMGSIFIYICEKIYVRSSRHTQGRRRERTTSKANSKKRKENLLLFLPARERTYISIEEEGGSYPMNKVSETPKQDGEQKKLGGFVEGGAQDPQRVVVDQDIVRVGVVFPAANRRGKENVSDKREAPRN</sequence>
<evidence type="ECO:0000256" key="1">
    <source>
        <dbReference type="SAM" id="MobiDB-lite"/>
    </source>
</evidence>
<feature type="region of interest" description="Disordered" evidence="1">
    <location>
        <begin position="326"/>
        <end position="351"/>
    </location>
</feature>
<dbReference type="Proteomes" id="UP001234178">
    <property type="component" value="Unassembled WGS sequence"/>
</dbReference>
<dbReference type="EMBL" id="JAOYFB010000037">
    <property type="protein sequence ID" value="KAK4022858.1"/>
    <property type="molecule type" value="Genomic_DNA"/>
</dbReference>
<keyword evidence="3" id="KW-1185">Reference proteome</keyword>
<reference evidence="2 3" key="1">
    <citation type="journal article" date="2023" name="Nucleic Acids Res.">
        <title>The hologenome of Daphnia magna reveals possible DNA methylation and microbiome-mediated evolution of the host genome.</title>
        <authorList>
            <person name="Chaturvedi A."/>
            <person name="Li X."/>
            <person name="Dhandapani V."/>
            <person name="Marshall H."/>
            <person name="Kissane S."/>
            <person name="Cuenca-Cambronero M."/>
            <person name="Asole G."/>
            <person name="Calvet F."/>
            <person name="Ruiz-Romero M."/>
            <person name="Marangio P."/>
            <person name="Guigo R."/>
            <person name="Rago D."/>
            <person name="Mirbahai L."/>
            <person name="Eastwood N."/>
            <person name="Colbourne J.K."/>
            <person name="Zhou J."/>
            <person name="Mallon E."/>
            <person name="Orsini L."/>
        </authorList>
    </citation>
    <scope>NUCLEOTIDE SEQUENCE [LARGE SCALE GENOMIC DNA]</scope>
    <source>
        <strain evidence="2">LRV0_1</strain>
    </source>
</reference>
<feature type="compositionally biased region" description="Basic and acidic residues" evidence="1">
    <location>
        <begin position="334"/>
        <end position="344"/>
    </location>
</feature>
<protein>
    <submittedName>
        <fullName evidence="2">Uncharacterized protein</fullName>
    </submittedName>
</protein>
<comment type="caution">
    <text evidence="2">The sequence shown here is derived from an EMBL/GenBank/DDBJ whole genome shotgun (WGS) entry which is preliminary data.</text>
</comment>
<name>A0ABR0ACX2_9CRUS</name>
<gene>
    <name evidence="2" type="ORF">OUZ56_008302</name>
</gene>
<evidence type="ECO:0000313" key="2">
    <source>
        <dbReference type="EMBL" id="KAK4022858.1"/>
    </source>
</evidence>